<dbReference type="AlphaFoldDB" id="A0A4R1B184"/>
<feature type="domain" description="Histidine kinase" evidence="15">
    <location>
        <begin position="260"/>
        <end position="481"/>
    </location>
</feature>
<feature type="transmembrane region" description="Helical" evidence="14">
    <location>
        <begin position="78"/>
        <end position="100"/>
    </location>
</feature>
<dbReference type="CDD" id="cd16922">
    <property type="entry name" value="HATPase_EvgS-ArcB-TorS-like"/>
    <property type="match status" value="1"/>
</dbReference>
<dbReference type="Pfam" id="PF00512">
    <property type="entry name" value="HisKA"/>
    <property type="match status" value="1"/>
</dbReference>
<dbReference type="InterPro" id="IPR000700">
    <property type="entry name" value="PAS-assoc_C"/>
</dbReference>
<evidence type="ECO:0000256" key="13">
    <source>
        <dbReference type="PROSITE-ProRule" id="PRU00169"/>
    </source>
</evidence>
<feature type="modified residue" description="4-aspartylphosphate" evidence="13">
    <location>
        <position position="557"/>
    </location>
</feature>
<keyword evidence="8" id="KW-0902">Two-component regulatory system</keyword>
<dbReference type="SMART" id="SM00448">
    <property type="entry name" value="REC"/>
    <property type="match status" value="1"/>
</dbReference>
<evidence type="ECO:0000259" key="16">
    <source>
        <dbReference type="PROSITE" id="PS50110"/>
    </source>
</evidence>
<dbReference type="Pfam" id="PF00072">
    <property type="entry name" value="Response_reg"/>
    <property type="match status" value="1"/>
</dbReference>
<dbReference type="NCBIfam" id="TIGR00229">
    <property type="entry name" value="sensory_box"/>
    <property type="match status" value="1"/>
</dbReference>
<dbReference type="InterPro" id="IPR001789">
    <property type="entry name" value="Sig_transdc_resp-reg_receiver"/>
</dbReference>
<dbReference type="PROSITE" id="PS50109">
    <property type="entry name" value="HIS_KIN"/>
    <property type="match status" value="1"/>
</dbReference>
<protein>
    <recommendedName>
        <fullName evidence="11">Sensory/regulatory protein RpfC</fullName>
        <ecNumber evidence="2">2.7.13.3</ecNumber>
    </recommendedName>
    <alternativeName>
        <fullName evidence="12">Virulence sensor protein BvgS</fullName>
    </alternativeName>
</protein>
<dbReference type="Proteomes" id="UP000295443">
    <property type="component" value="Unassembled WGS sequence"/>
</dbReference>
<dbReference type="SUPFAM" id="SSF47384">
    <property type="entry name" value="Homodimeric domain of signal transducing histidine kinase"/>
    <property type="match status" value="1"/>
</dbReference>
<dbReference type="SUPFAM" id="SSF52172">
    <property type="entry name" value="CheY-like"/>
    <property type="match status" value="1"/>
</dbReference>
<dbReference type="FunFam" id="3.30.565.10:FF:000010">
    <property type="entry name" value="Sensor histidine kinase RcsC"/>
    <property type="match status" value="1"/>
</dbReference>
<dbReference type="CDD" id="cd00082">
    <property type="entry name" value="HisKA"/>
    <property type="match status" value="1"/>
</dbReference>
<dbReference type="EMBL" id="SJZB01000049">
    <property type="protein sequence ID" value="TCJ11754.1"/>
    <property type="molecule type" value="Genomic_DNA"/>
</dbReference>
<keyword evidence="19" id="KW-1185">Reference proteome</keyword>
<keyword evidence="14" id="KW-1133">Transmembrane helix</keyword>
<comment type="subunit">
    <text evidence="10">At low DSF concentrations, interacts with RpfF.</text>
</comment>
<evidence type="ECO:0000259" key="17">
    <source>
        <dbReference type="PROSITE" id="PS50113"/>
    </source>
</evidence>
<evidence type="ECO:0000256" key="1">
    <source>
        <dbReference type="ARBA" id="ARBA00000085"/>
    </source>
</evidence>
<dbReference type="OrthoDB" id="9813151at2"/>
<accession>A0A4R1B184</accession>
<evidence type="ECO:0000256" key="9">
    <source>
        <dbReference type="ARBA" id="ARBA00058004"/>
    </source>
</evidence>
<dbReference type="Gene3D" id="3.40.50.2300">
    <property type="match status" value="1"/>
</dbReference>
<keyword evidence="6" id="KW-0418">Kinase</keyword>
<dbReference type="Gene3D" id="3.30.450.20">
    <property type="entry name" value="PAS domain"/>
    <property type="match status" value="1"/>
</dbReference>
<keyword evidence="14" id="KW-0812">Transmembrane</keyword>
<dbReference type="SMART" id="SM00388">
    <property type="entry name" value="HisKA"/>
    <property type="match status" value="1"/>
</dbReference>
<comment type="catalytic activity">
    <reaction evidence="1">
        <text>ATP + protein L-histidine = ADP + protein N-phospho-L-histidine.</text>
        <dbReference type="EC" id="2.7.13.3"/>
    </reaction>
</comment>
<keyword evidence="3 13" id="KW-0597">Phosphoprotein</keyword>
<evidence type="ECO:0000256" key="7">
    <source>
        <dbReference type="ARBA" id="ARBA00022840"/>
    </source>
</evidence>
<dbReference type="PANTHER" id="PTHR45339">
    <property type="entry name" value="HYBRID SIGNAL TRANSDUCTION HISTIDINE KINASE J"/>
    <property type="match status" value="1"/>
</dbReference>
<feature type="domain" description="Response regulatory" evidence="16">
    <location>
        <begin position="508"/>
        <end position="627"/>
    </location>
</feature>
<keyword evidence="5" id="KW-0547">Nucleotide-binding</keyword>
<dbReference type="SUPFAM" id="SSF55874">
    <property type="entry name" value="ATPase domain of HSP90 chaperone/DNA topoisomerase II/histidine kinase"/>
    <property type="match status" value="1"/>
</dbReference>
<feature type="domain" description="PAC" evidence="17">
    <location>
        <begin position="190"/>
        <end position="242"/>
    </location>
</feature>
<evidence type="ECO:0000256" key="8">
    <source>
        <dbReference type="ARBA" id="ARBA00023012"/>
    </source>
</evidence>
<dbReference type="SUPFAM" id="SSF55785">
    <property type="entry name" value="PYP-like sensor domain (PAS domain)"/>
    <property type="match status" value="1"/>
</dbReference>
<dbReference type="PROSITE" id="PS50113">
    <property type="entry name" value="PAC"/>
    <property type="match status" value="1"/>
</dbReference>
<evidence type="ECO:0000313" key="18">
    <source>
        <dbReference type="EMBL" id="TCJ11754.1"/>
    </source>
</evidence>
<keyword evidence="14" id="KW-0472">Membrane</keyword>
<dbReference type="CDD" id="cd17546">
    <property type="entry name" value="REC_hyHK_CKI1_RcsC-like"/>
    <property type="match status" value="1"/>
</dbReference>
<sequence>MTRFPCCHMDIMVRPAVGTRRIYQGWHAPLLITIAVLQPPFRTMHFSLPAPAMLASLVVAEIAMLVAVGGSAAPHGVVHAGLVLAALLVPLVGIGVIGLAEQARLQRAALDLSERRADLALAGARLAFFDVNVTTGKGVVNARWHELLGTTRDEVGDNVHETWVRSLHPDDVQRVLEVGRRYKNGELAEYEVEYRGVTRHAETRWFASKGMLVDAGPNRPLRMVGVFQDITTRKRAEVAMRQAKDAAEGASRAKSEFLANISHEIRTPMNGIIGLAELLLRADLPAGHRQQVRMIRDSATTLLDVINDILDFARIEADRLELKPAPTGLRAALARCMLPLQANAVVKGLAFDIAVAPEVPEQVFCDALRLGQILSNLVGNAIKFTDAGSVILSVKLKDERAGSARLAFAVQDTGIGIPQDRQASIFEAFNQVDASASRRAGGSGLGLSIASRLVAQMGGEIKVESTPGRGSLFSFEIDLPRAETVLAAPADQPATTAAVRPVGMARLAVLVAEDNPVNQWVIRHLLEDLGHHPTVAENGRAALAAWRDGRFDVILMDIQMPELDGYQATVEIRGAERDRGQGHIPIIALTAHASRDDEAKCLAAGMDGYLAKPVEAGRLTEMLDKLAVPAAGSAQAG</sequence>
<comment type="caution">
    <text evidence="18">The sequence shown here is derived from an EMBL/GenBank/DDBJ whole genome shotgun (WGS) entry which is preliminary data.</text>
</comment>
<evidence type="ECO:0000256" key="3">
    <source>
        <dbReference type="ARBA" id="ARBA00022553"/>
    </source>
</evidence>
<evidence type="ECO:0000256" key="6">
    <source>
        <dbReference type="ARBA" id="ARBA00022777"/>
    </source>
</evidence>
<dbReference type="InterPro" id="IPR011006">
    <property type="entry name" value="CheY-like_superfamily"/>
</dbReference>
<reference evidence="18 19" key="1">
    <citation type="submission" date="2019-03" db="EMBL/GenBank/DDBJ databases">
        <title>Genome sequence of Thiobacillaceae bacterium LSR1, a sulfur-oxidizing bacterium isolated from freshwater sediment.</title>
        <authorList>
            <person name="Li S."/>
        </authorList>
    </citation>
    <scope>NUCLEOTIDE SEQUENCE [LARGE SCALE GENOMIC DNA]</scope>
    <source>
        <strain evidence="18 19">LSR1</strain>
    </source>
</reference>
<dbReference type="FunFam" id="1.10.287.130:FF:000002">
    <property type="entry name" value="Two-component osmosensing histidine kinase"/>
    <property type="match status" value="1"/>
</dbReference>
<dbReference type="InterPro" id="IPR000014">
    <property type="entry name" value="PAS"/>
</dbReference>
<evidence type="ECO:0000256" key="4">
    <source>
        <dbReference type="ARBA" id="ARBA00022679"/>
    </source>
</evidence>
<feature type="transmembrane region" description="Helical" evidence="14">
    <location>
        <begin position="52"/>
        <end position="72"/>
    </location>
</feature>
<dbReference type="InterPro" id="IPR035965">
    <property type="entry name" value="PAS-like_dom_sf"/>
</dbReference>
<dbReference type="SMART" id="SM00387">
    <property type="entry name" value="HATPase_c"/>
    <property type="match status" value="1"/>
</dbReference>
<dbReference type="Pfam" id="PF02518">
    <property type="entry name" value="HATPase_c"/>
    <property type="match status" value="1"/>
</dbReference>
<dbReference type="EC" id="2.7.13.3" evidence="2"/>
<organism evidence="18 19">
    <name type="scientific">Parasulfuritortus cantonensis</name>
    <dbReference type="NCBI Taxonomy" id="2528202"/>
    <lineage>
        <taxon>Bacteria</taxon>
        <taxon>Pseudomonadati</taxon>
        <taxon>Pseudomonadota</taxon>
        <taxon>Betaproteobacteria</taxon>
        <taxon>Nitrosomonadales</taxon>
        <taxon>Thiobacillaceae</taxon>
        <taxon>Parasulfuritortus</taxon>
    </lineage>
</organism>
<dbReference type="PRINTS" id="PR00344">
    <property type="entry name" value="BCTRLSENSOR"/>
</dbReference>
<dbReference type="GO" id="GO:0000155">
    <property type="term" value="F:phosphorelay sensor kinase activity"/>
    <property type="evidence" value="ECO:0007669"/>
    <property type="project" value="InterPro"/>
</dbReference>
<keyword evidence="4" id="KW-0808">Transferase</keyword>
<dbReference type="CDD" id="cd00130">
    <property type="entry name" value="PAS"/>
    <property type="match status" value="1"/>
</dbReference>
<dbReference type="InterPro" id="IPR036890">
    <property type="entry name" value="HATPase_C_sf"/>
</dbReference>
<dbReference type="InterPro" id="IPR036097">
    <property type="entry name" value="HisK_dim/P_sf"/>
</dbReference>
<evidence type="ECO:0000259" key="15">
    <source>
        <dbReference type="PROSITE" id="PS50109"/>
    </source>
</evidence>
<dbReference type="InterPro" id="IPR013655">
    <property type="entry name" value="PAS_fold_3"/>
</dbReference>
<dbReference type="Gene3D" id="3.30.565.10">
    <property type="entry name" value="Histidine kinase-like ATPase, C-terminal domain"/>
    <property type="match status" value="1"/>
</dbReference>
<dbReference type="Pfam" id="PF08447">
    <property type="entry name" value="PAS_3"/>
    <property type="match status" value="1"/>
</dbReference>
<evidence type="ECO:0000256" key="11">
    <source>
        <dbReference type="ARBA" id="ARBA00068150"/>
    </source>
</evidence>
<dbReference type="GO" id="GO:0005524">
    <property type="term" value="F:ATP binding"/>
    <property type="evidence" value="ECO:0007669"/>
    <property type="project" value="UniProtKB-KW"/>
</dbReference>
<evidence type="ECO:0000256" key="14">
    <source>
        <dbReference type="SAM" id="Phobius"/>
    </source>
</evidence>
<dbReference type="Gene3D" id="1.10.287.130">
    <property type="match status" value="1"/>
</dbReference>
<gene>
    <name evidence="18" type="ORF">EZJ19_13930</name>
</gene>
<evidence type="ECO:0000256" key="5">
    <source>
        <dbReference type="ARBA" id="ARBA00022741"/>
    </source>
</evidence>
<evidence type="ECO:0000256" key="10">
    <source>
        <dbReference type="ARBA" id="ARBA00064003"/>
    </source>
</evidence>
<name>A0A4R1B184_9PROT</name>
<dbReference type="InterPro" id="IPR003594">
    <property type="entry name" value="HATPase_dom"/>
</dbReference>
<comment type="function">
    <text evidence="9">Member of the two-component regulatory system BvgS/BvgA. Phosphorylates BvgA via a four-step phosphorelay in response to environmental signals.</text>
</comment>
<keyword evidence="7" id="KW-0067">ATP-binding</keyword>
<dbReference type="PANTHER" id="PTHR45339:SF1">
    <property type="entry name" value="HYBRID SIGNAL TRANSDUCTION HISTIDINE KINASE J"/>
    <property type="match status" value="1"/>
</dbReference>
<evidence type="ECO:0000256" key="2">
    <source>
        <dbReference type="ARBA" id="ARBA00012438"/>
    </source>
</evidence>
<evidence type="ECO:0000313" key="19">
    <source>
        <dbReference type="Proteomes" id="UP000295443"/>
    </source>
</evidence>
<dbReference type="InterPro" id="IPR005467">
    <property type="entry name" value="His_kinase_dom"/>
</dbReference>
<dbReference type="PROSITE" id="PS50110">
    <property type="entry name" value="RESPONSE_REGULATORY"/>
    <property type="match status" value="1"/>
</dbReference>
<dbReference type="InterPro" id="IPR003661">
    <property type="entry name" value="HisK_dim/P_dom"/>
</dbReference>
<evidence type="ECO:0000256" key="12">
    <source>
        <dbReference type="ARBA" id="ARBA00070152"/>
    </source>
</evidence>
<proteinExistence type="predicted"/>
<dbReference type="InterPro" id="IPR004358">
    <property type="entry name" value="Sig_transdc_His_kin-like_C"/>
</dbReference>